<keyword evidence="31" id="KW-0805">Transcription regulation</keyword>
<dbReference type="GO" id="GO:0043204">
    <property type="term" value="C:perikaryon"/>
    <property type="evidence" value="ECO:0007669"/>
    <property type="project" value="UniProtKB-SubCell"/>
</dbReference>
<feature type="domain" description="Helicase ATP-binding" evidence="44">
    <location>
        <begin position="94"/>
        <end position="264"/>
    </location>
</feature>
<evidence type="ECO:0000256" key="5">
    <source>
        <dbReference type="ARBA" id="ARBA00004324"/>
    </source>
</evidence>
<dbReference type="GO" id="GO:0002151">
    <property type="term" value="F:G-quadruplex RNA binding"/>
    <property type="evidence" value="ECO:0007669"/>
    <property type="project" value="TreeGrafter"/>
</dbReference>
<evidence type="ECO:0000256" key="21">
    <source>
        <dbReference type="ARBA" id="ARBA00022782"/>
    </source>
</evidence>
<evidence type="ECO:0000259" key="45">
    <source>
        <dbReference type="PROSITE" id="PS51194"/>
    </source>
</evidence>
<dbReference type="AlphaFoldDB" id="A0A3B4DYY6"/>
<dbReference type="GeneTree" id="ENSGT00940000156903"/>
<dbReference type="PANTHER" id="PTHR18934">
    <property type="entry name" value="ATP-DEPENDENT RNA HELICASE"/>
    <property type="match status" value="1"/>
</dbReference>
<evidence type="ECO:0000256" key="14">
    <source>
        <dbReference type="ARBA" id="ARBA00022490"/>
    </source>
</evidence>
<evidence type="ECO:0000256" key="11">
    <source>
        <dbReference type="ARBA" id="ARBA00022448"/>
    </source>
</evidence>
<keyword evidence="19" id="KW-0677">Repeat</keyword>
<evidence type="ECO:0000256" key="32">
    <source>
        <dbReference type="ARBA" id="ARBA00023118"/>
    </source>
</evidence>
<feature type="compositionally biased region" description="Basic and acidic residues" evidence="43">
    <location>
        <begin position="21"/>
        <end position="30"/>
    </location>
</feature>
<feature type="compositionally biased region" description="Basic and acidic residues" evidence="43">
    <location>
        <begin position="883"/>
        <end position="894"/>
    </location>
</feature>
<keyword evidence="33" id="KW-0238">DNA-binding</keyword>
<proteinExistence type="predicted"/>
<evidence type="ECO:0000256" key="33">
    <source>
        <dbReference type="ARBA" id="ARBA00023125"/>
    </source>
</evidence>
<keyword evidence="47" id="KW-1185">Reference proteome</keyword>
<dbReference type="InterPro" id="IPR001650">
    <property type="entry name" value="Helicase_C-like"/>
</dbReference>
<keyword evidence="32" id="KW-0051">Antiviral defense</keyword>
<dbReference type="GO" id="GO:0030154">
    <property type="term" value="P:cell differentiation"/>
    <property type="evidence" value="ECO:0007669"/>
    <property type="project" value="UniProtKB-KW"/>
</dbReference>
<evidence type="ECO:0000256" key="31">
    <source>
        <dbReference type="ARBA" id="ARBA00023015"/>
    </source>
</evidence>
<evidence type="ECO:0000256" key="40">
    <source>
        <dbReference type="ARBA" id="ARBA00069921"/>
    </source>
</evidence>
<evidence type="ECO:0000256" key="10">
    <source>
        <dbReference type="ARBA" id="ARBA00012552"/>
    </source>
</evidence>
<keyword evidence="21" id="KW-0221">Differentiation</keyword>
<dbReference type="GO" id="GO:0000781">
    <property type="term" value="C:chromosome, telomeric region"/>
    <property type="evidence" value="ECO:0007669"/>
    <property type="project" value="UniProtKB-SubCell"/>
</dbReference>
<dbReference type="EC" id="3.6.4.13" evidence="10"/>
<evidence type="ECO:0000256" key="7">
    <source>
        <dbReference type="ARBA" id="ARBA00004489"/>
    </source>
</evidence>
<dbReference type="PROSITE" id="PS51194">
    <property type="entry name" value="HELICASE_CTER"/>
    <property type="match status" value="1"/>
</dbReference>
<dbReference type="SUPFAM" id="SSF52540">
    <property type="entry name" value="P-loop containing nucleoside triphosphate hydrolases"/>
    <property type="match status" value="1"/>
</dbReference>
<feature type="compositionally biased region" description="Gly residues" evidence="43">
    <location>
        <begin position="48"/>
        <end position="59"/>
    </location>
</feature>
<sequence>MSHGGANRRGRRGGGGGGGWRGDREPRCERGGNWGSSSWEDQEEHSRGGGGGGGRGGGGRGRHPPHLKGREIGLWYAKWGGMKRNEAERKSELVGLIEANRVVVVSGETGCGKTTQVTQFILDDYIQRGLGSLCRVVCTQPRRISAISVAERVAAERAEPVGEGRSCGYQIRLQSRLPRKQGSVLYCTTGIILQWLRSDPCLSSISHLVLDEIHERNLQSDVLLTIVKDLLRTRDDLKIILMSATLNADKFSKYFGNCPMIHIPGYTFPVKEYLLEDVVEIKVPGSPEEHRLQDRRPRFRRGFMQGQSAWPEKEQKEAEYKESWPCYARTLRDRYSDSTIDALEMMDEDDKINLELIAALIRHIVMNEDDGAILVFLPGWDNISSLNDLLMADQMFKSDKFIIIPLHSLMPTVSQTQVFKRPPPGVRKIVIATNIAETSITIDDVVYVIDGGKIKETHFDTQNNISTMTAEWVSLANAKQRKGRAGRVSPGKCYHLYNGLRASLLDSYQLPEIQRTPLEELCLQIKILKLGPIASFLRKSLDPPSDRAIELAITHLMDLNALDHNEELTPLGFHLARLPVEPHIGKMILFGALLGCLDPVLTIATSLSFKDPFFIPLGKEKIADQRRKILSQNSRSDHLTVVNAFSGWEEAKRRGYKYEREFCWDNFLSANTLQMLQNMKGQFAEHLLAAGFVSSKDPKDPRANINSDNEKLLKAVIVAGLYPKVAKIRPSLHKKRPMPVKVYTKSDGKVCIHPKSVNAEETQFHYTWLIYHLKMRTSSIFLYDCTEVSPFSLLFFGGDISIQKDKDQDTIAVDEWIIFQSPARIAHLVKNLKKELDMLLEEKIKRPCPVDWSDRSSKDCAVISAIVDLITTQESPGAAPSREPSRKIPQHWDD</sequence>
<evidence type="ECO:0000256" key="2">
    <source>
        <dbReference type="ARBA" id="ARBA00004173"/>
    </source>
</evidence>
<evidence type="ECO:0000256" key="12">
    <source>
        <dbReference type="ARBA" id="ARBA00022454"/>
    </source>
</evidence>
<dbReference type="GO" id="GO:0051607">
    <property type="term" value="P:defense response to virus"/>
    <property type="evidence" value="ECO:0007669"/>
    <property type="project" value="UniProtKB-KW"/>
</dbReference>
<dbReference type="GO" id="GO:0046872">
    <property type="term" value="F:metal ion binding"/>
    <property type="evidence" value="ECO:0007669"/>
    <property type="project" value="UniProtKB-KW"/>
</dbReference>
<dbReference type="FunFam" id="1.20.120.1080:FF:000002">
    <property type="entry name" value="Putative ATP-dependent RNA helicase DHX36"/>
    <property type="match status" value="1"/>
</dbReference>
<evidence type="ECO:0000256" key="26">
    <source>
        <dbReference type="ARBA" id="ARBA00022845"/>
    </source>
</evidence>
<reference evidence="46" key="2">
    <citation type="submission" date="2025-08" db="UniProtKB">
        <authorList>
            <consortium name="Ensembl"/>
        </authorList>
    </citation>
    <scope>IDENTIFICATION</scope>
</reference>
<evidence type="ECO:0000256" key="37">
    <source>
        <dbReference type="ARBA" id="ARBA00023242"/>
    </source>
</evidence>
<keyword evidence="15" id="KW-0678">Repressor</keyword>
<feature type="compositionally biased region" description="Basic residues" evidence="43">
    <location>
        <begin position="1"/>
        <end position="12"/>
    </location>
</feature>
<dbReference type="GO" id="GO:0030424">
    <property type="term" value="C:axon"/>
    <property type="evidence" value="ECO:0007669"/>
    <property type="project" value="UniProtKB-SubCell"/>
</dbReference>
<feature type="region of interest" description="Disordered" evidence="43">
    <location>
        <begin position="874"/>
        <end position="894"/>
    </location>
</feature>
<evidence type="ECO:0000256" key="13">
    <source>
        <dbReference type="ARBA" id="ARBA00022473"/>
    </source>
</evidence>
<dbReference type="Gene3D" id="3.40.50.300">
    <property type="entry name" value="P-loop containing nucleotide triphosphate hydrolases"/>
    <property type="match status" value="2"/>
</dbReference>
<evidence type="ECO:0000256" key="27">
    <source>
        <dbReference type="ARBA" id="ARBA00022859"/>
    </source>
</evidence>
<dbReference type="Pfam" id="PF26026">
    <property type="entry name" value="RNA_hel_CTD"/>
    <property type="match status" value="1"/>
</dbReference>
<keyword evidence="11" id="KW-0813">Transport</keyword>
<keyword evidence="28" id="KW-0694">RNA-binding</keyword>
<evidence type="ECO:0000256" key="36">
    <source>
        <dbReference type="ARBA" id="ARBA00023163"/>
    </source>
</evidence>
<dbReference type="InterPro" id="IPR002464">
    <property type="entry name" value="DNA/RNA_helicase_DEAH_CS"/>
</dbReference>
<dbReference type="Pfam" id="PF21010">
    <property type="entry name" value="HA2_C"/>
    <property type="match status" value="1"/>
</dbReference>
<keyword evidence="30" id="KW-0007">Acetylation</keyword>
<evidence type="ECO:0000256" key="3">
    <source>
        <dbReference type="ARBA" id="ARBA00004210"/>
    </source>
</evidence>
<accession>A0A3B4DYY6</accession>
<evidence type="ECO:0000256" key="35">
    <source>
        <dbReference type="ARBA" id="ARBA00023159"/>
    </source>
</evidence>
<dbReference type="Proteomes" id="UP001501920">
    <property type="component" value="Chromosome 7"/>
</dbReference>
<evidence type="ECO:0000256" key="38">
    <source>
        <dbReference type="ARBA" id="ARBA00023273"/>
    </source>
</evidence>
<dbReference type="GO" id="GO:0005524">
    <property type="term" value="F:ATP binding"/>
    <property type="evidence" value="ECO:0007669"/>
    <property type="project" value="UniProtKB-KW"/>
</dbReference>
<evidence type="ECO:0000313" key="46">
    <source>
        <dbReference type="Ensembl" id="ENSPNAP00000028276.2"/>
    </source>
</evidence>
<evidence type="ECO:0000259" key="44">
    <source>
        <dbReference type="PROSITE" id="PS51192"/>
    </source>
</evidence>
<dbReference type="InterPro" id="IPR027417">
    <property type="entry name" value="P-loop_NTPase"/>
</dbReference>
<dbReference type="SMART" id="SM00487">
    <property type="entry name" value="DEXDc"/>
    <property type="match status" value="1"/>
</dbReference>
<evidence type="ECO:0000256" key="16">
    <source>
        <dbReference type="ARBA" id="ARBA00022553"/>
    </source>
</evidence>
<evidence type="ECO:0000256" key="41">
    <source>
        <dbReference type="ARBA" id="ARBA00076143"/>
    </source>
</evidence>
<keyword evidence="35" id="KW-0010">Activator</keyword>
<keyword evidence="16" id="KW-0597">Phosphoprotein</keyword>
<gene>
    <name evidence="46" type="primary">DHX36</name>
</gene>
<dbReference type="PROSITE" id="PS51192">
    <property type="entry name" value="HELICASE_ATP_BIND_1"/>
    <property type="match status" value="1"/>
</dbReference>
<evidence type="ECO:0000256" key="18">
    <source>
        <dbReference type="ARBA" id="ARBA00022723"/>
    </source>
</evidence>
<keyword evidence="18" id="KW-0479">Metal-binding</keyword>
<dbReference type="InterPro" id="IPR007502">
    <property type="entry name" value="Helicase-assoc_dom"/>
</dbReference>
<protein>
    <recommendedName>
        <fullName evidence="40">ATP-dependent DNA/RNA helicase DHX36</fullName>
        <ecNumber evidence="10">3.6.4.13</ecNumber>
    </recommendedName>
    <alternativeName>
        <fullName evidence="42">DEAD/H box polypeptide 36</fullName>
    </alternativeName>
    <alternativeName>
        <fullName evidence="41">MLE-like protein 1</fullName>
    </alternativeName>
</protein>
<keyword evidence="37" id="KW-0539">Nucleus</keyword>
<evidence type="ECO:0000256" key="25">
    <source>
        <dbReference type="ARBA" id="ARBA00022842"/>
    </source>
</evidence>
<dbReference type="Gene3D" id="1.20.120.1080">
    <property type="match status" value="1"/>
</dbReference>
<keyword evidence="17" id="KW-0399">Innate immunity</keyword>
<dbReference type="PROSITE" id="PS00690">
    <property type="entry name" value="DEAH_ATP_HELICASE"/>
    <property type="match status" value="1"/>
</dbReference>
<evidence type="ECO:0000256" key="24">
    <source>
        <dbReference type="ARBA" id="ARBA00022840"/>
    </source>
</evidence>
<evidence type="ECO:0000256" key="15">
    <source>
        <dbReference type="ARBA" id="ARBA00022491"/>
    </source>
</evidence>
<dbReference type="GO" id="GO:0010494">
    <property type="term" value="C:cytoplasmic stress granule"/>
    <property type="evidence" value="ECO:0007669"/>
    <property type="project" value="UniProtKB-SubCell"/>
</dbReference>
<evidence type="ECO:0000256" key="29">
    <source>
        <dbReference type="ARBA" id="ARBA00022895"/>
    </source>
</evidence>
<comment type="catalytic activity">
    <reaction evidence="39">
        <text>ATP + H2O = ADP + phosphate + H(+)</text>
        <dbReference type="Rhea" id="RHEA:13065"/>
        <dbReference type="ChEBI" id="CHEBI:15377"/>
        <dbReference type="ChEBI" id="CHEBI:15378"/>
        <dbReference type="ChEBI" id="CHEBI:30616"/>
        <dbReference type="ChEBI" id="CHEBI:43474"/>
        <dbReference type="ChEBI" id="CHEBI:456216"/>
        <dbReference type="EC" id="3.6.4.13"/>
    </reaction>
</comment>
<dbReference type="Pfam" id="PF00270">
    <property type="entry name" value="DEAD"/>
    <property type="match status" value="1"/>
</dbReference>
<keyword evidence="13" id="KW-0217">Developmental protein</keyword>
<comment type="cofactor">
    <cofactor evidence="1">
        <name>Mg(2+)</name>
        <dbReference type="ChEBI" id="CHEBI:18420"/>
    </cofactor>
</comment>
<dbReference type="Pfam" id="PF04408">
    <property type="entry name" value="WHD_HA2"/>
    <property type="match status" value="1"/>
</dbReference>
<keyword evidence="25" id="KW-0460">Magnesium</keyword>
<keyword evidence="29" id="KW-0779">Telomere</keyword>
<evidence type="ECO:0000256" key="1">
    <source>
        <dbReference type="ARBA" id="ARBA00001946"/>
    </source>
</evidence>
<evidence type="ECO:0000256" key="17">
    <source>
        <dbReference type="ARBA" id="ARBA00022588"/>
    </source>
</evidence>
<reference evidence="46" key="3">
    <citation type="submission" date="2025-09" db="UniProtKB">
        <authorList>
            <consortium name="Ensembl"/>
        </authorList>
    </citation>
    <scope>IDENTIFICATION</scope>
</reference>
<keyword evidence="22" id="KW-0378">Hydrolase</keyword>
<dbReference type="GO" id="GO:0006417">
    <property type="term" value="P:regulation of translation"/>
    <property type="evidence" value="ECO:0007669"/>
    <property type="project" value="UniProtKB-KW"/>
</dbReference>
<dbReference type="Ensembl" id="ENSPNAT00000000392.2">
    <property type="protein sequence ID" value="ENSPNAP00000028276.2"/>
    <property type="gene ID" value="ENSPNAG00000013972.2"/>
</dbReference>
<dbReference type="GO" id="GO:0003678">
    <property type="term" value="F:DNA helicase activity"/>
    <property type="evidence" value="ECO:0007669"/>
    <property type="project" value="TreeGrafter"/>
</dbReference>
<evidence type="ECO:0000256" key="22">
    <source>
        <dbReference type="ARBA" id="ARBA00022801"/>
    </source>
</evidence>
<reference evidence="46 47" key="1">
    <citation type="submission" date="2020-10" db="EMBL/GenBank/DDBJ databases">
        <title>Pygocentrus nattereri (red-bellied piranha) genome, fPygNat1, primary haplotype.</title>
        <authorList>
            <person name="Myers G."/>
            <person name="Meyer A."/>
            <person name="Karagic N."/>
            <person name="Pippel M."/>
            <person name="Winkler S."/>
            <person name="Tracey A."/>
            <person name="Wood J."/>
            <person name="Formenti G."/>
            <person name="Howe K."/>
            <person name="Fedrigo O."/>
            <person name="Jarvis E.D."/>
        </authorList>
    </citation>
    <scope>NUCLEOTIDE SEQUENCE [LARGE SCALE GENOMIC DNA]</scope>
</reference>
<feature type="domain" description="Helicase C-terminal" evidence="45">
    <location>
        <begin position="359"/>
        <end position="529"/>
    </location>
</feature>
<keyword evidence="23" id="KW-0347">Helicase</keyword>
<feature type="region of interest" description="Disordered" evidence="43">
    <location>
        <begin position="1"/>
        <end position="68"/>
    </location>
</feature>
<evidence type="ECO:0000256" key="4">
    <source>
        <dbReference type="ARBA" id="ARBA00004279"/>
    </source>
</evidence>
<dbReference type="GO" id="GO:0005829">
    <property type="term" value="C:cytosol"/>
    <property type="evidence" value="ECO:0007669"/>
    <property type="project" value="UniProtKB-SubCell"/>
</dbReference>
<evidence type="ECO:0000256" key="43">
    <source>
        <dbReference type="SAM" id="MobiDB-lite"/>
    </source>
</evidence>
<dbReference type="SMART" id="SM00847">
    <property type="entry name" value="HA2"/>
    <property type="match status" value="1"/>
</dbReference>
<keyword evidence="36" id="KW-0804">Transcription</keyword>
<keyword evidence="34" id="KW-0496">Mitochondrion</keyword>
<dbReference type="Pfam" id="PF00271">
    <property type="entry name" value="Helicase_C"/>
    <property type="match status" value="1"/>
</dbReference>
<dbReference type="GO" id="GO:0051880">
    <property type="term" value="F:G-quadruplex DNA binding"/>
    <property type="evidence" value="ECO:0007669"/>
    <property type="project" value="TreeGrafter"/>
</dbReference>
<dbReference type="InterPro" id="IPR014001">
    <property type="entry name" value="Helicase_ATP-bd"/>
</dbReference>
<keyword evidence="12" id="KW-0158">Chromosome</keyword>
<dbReference type="InterPro" id="IPR011709">
    <property type="entry name" value="DEAD-box_helicase_OB_fold"/>
</dbReference>
<evidence type="ECO:0000256" key="6">
    <source>
        <dbReference type="ARBA" id="ARBA00004484"/>
    </source>
</evidence>
<dbReference type="SMART" id="SM00490">
    <property type="entry name" value="HELICc"/>
    <property type="match status" value="1"/>
</dbReference>
<dbReference type="InterPro" id="IPR059023">
    <property type="entry name" value="RNA_hel_CTD"/>
</dbReference>
<keyword evidence="14" id="KW-0963">Cytoplasm</keyword>
<keyword evidence="38" id="KW-0966">Cell projection</keyword>
<dbReference type="GO" id="GO:0030425">
    <property type="term" value="C:dendrite"/>
    <property type="evidence" value="ECO:0007669"/>
    <property type="project" value="UniProtKB-SubCell"/>
</dbReference>
<evidence type="ECO:0000256" key="30">
    <source>
        <dbReference type="ARBA" id="ARBA00022990"/>
    </source>
</evidence>
<name>A0A3B4DYY6_PYGNA</name>
<dbReference type="GO" id="GO:0016787">
    <property type="term" value="F:hydrolase activity"/>
    <property type="evidence" value="ECO:0007669"/>
    <property type="project" value="UniProtKB-KW"/>
</dbReference>
<evidence type="ECO:0000256" key="8">
    <source>
        <dbReference type="ARBA" id="ARBA00004514"/>
    </source>
</evidence>
<evidence type="ECO:0000256" key="42">
    <source>
        <dbReference type="ARBA" id="ARBA00083335"/>
    </source>
</evidence>
<keyword evidence="20" id="KW-0547">Nucleotide-binding</keyword>
<dbReference type="Pfam" id="PF07717">
    <property type="entry name" value="OB_NTP_bind"/>
    <property type="match status" value="1"/>
</dbReference>
<dbReference type="FunFam" id="3.40.50.300:FF:000670">
    <property type="entry name" value="Putative ATP-dependent RNA helicase DHX36"/>
    <property type="match status" value="1"/>
</dbReference>
<dbReference type="PANTHER" id="PTHR18934:SF237">
    <property type="entry name" value="ATP-DEPENDENT DNA_RNA HELICASE DHX36"/>
    <property type="match status" value="1"/>
</dbReference>
<dbReference type="InterPro" id="IPR048333">
    <property type="entry name" value="HA2_WH"/>
</dbReference>
<evidence type="ECO:0000313" key="47">
    <source>
        <dbReference type="Proteomes" id="UP001501920"/>
    </source>
</evidence>
<evidence type="ECO:0000256" key="9">
    <source>
        <dbReference type="ARBA" id="ARBA00004574"/>
    </source>
</evidence>
<evidence type="ECO:0000256" key="34">
    <source>
        <dbReference type="ARBA" id="ARBA00023128"/>
    </source>
</evidence>
<keyword evidence="26" id="KW-0810">Translation regulation</keyword>
<evidence type="ECO:0000256" key="23">
    <source>
        <dbReference type="ARBA" id="ARBA00022806"/>
    </source>
</evidence>
<evidence type="ECO:0000256" key="28">
    <source>
        <dbReference type="ARBA" id="ARBA00022884"/>
    </source>
</evidence>
<dbReference type="FunFam" id="3.40.50.300:FF:000739">
    <property type="entry name" value="Putative ATP-dependent RNA helicase DHX36"/>
    <property type="match status" value="1"/>
</dbReference>
<evidence type="ECO:0000256" key="39">
    <source>
        <dbReference type="ARBA" id="ARBA00047984"/>
    </source>
</evidence>
<dbReference type="GO" id="GO:0016607">
    <property type="term" value="C:nuclear speck"/>
    <property type="evidence" value="ECO:0007669"/>
    <property type="project" value="UniProtKB-SubCell"/>
</dbReference>
<evidence type="ECO:0000256" key="20">
    <source>
        <dbReference type="ARBA" id="ARBA00022741"/>
    </source>
</evidence>
<dbReference type="GO" id="GO:0005739">
    <property type="term" value="C:mitochondrion"/>
    <property type="evidence" value="ECO:0007669"/>
    <property type="project" value="UniProtKB-SubCell"/>
</dbReference>
<evidence type="ECO:0000256" key="19">
    <source>
        <dbReference type="ARBA" id="ARBA00022737"/>
    </source>
</evidence>
<keyword evidence="27" id="KW-0391">Immunity</keyword>
<organism evidence="46 47">
    <name type="scientific">Pygocentrus nattereri</name>
    <name type="common">Red-bellied piranha</name>
    <dbReference type="NCBI Taxonomy" id="42514"/>
    <lineage>
        <taxon>Eukaryota</taxon>
        <taxon>Metazoa</taxon>
        <taxon>Chordata</taxon>
        <taxon>Craniata</taxon>
        <taxon>Vertebrata</taxon>
        <taxon>Euteleostomi</taxon>
        <taxon>Actinopterygii</taxon>
        <taxon>Neopterygii</taxon>
        <taxon>Teleostei</taxon>
        <taxon>Ostariophysi</taxon>
        <taxon>Characiformes</taxon>
        <taxon>Characoidei</taxon>
        <taxon>Pygocentrus</taxon>
    </lineage>
</organism>
<dbReference type="InterPro" id="IPR011545">
    <property type="entry name" value="DEAD/DEAH_box_helicase_dom"/>
</dbReference>
<dbReference type="GO" id="GO:0003724">
    <property type="term" value="F:RNA helicase activity"/>
    <property type="evidence" value="ECO:0007669"/>
    <property type="project" value="UniProtKB-EC"/>
</dbReference>
<keyword evidence="24" id="KW-0067">ATP-binding</keyword>
<dbReference type="CDD" id="cd18791">
    <property type="entry name" value="SF2_C_RHA"/>
    <property type="match status" value="1"/>
</dbReference>
<comment type="subcellular location">
    <subcellularLocation>
        <location evidence="7">Cell projection</location>
        <location evidence="7">Axon</location>
    </subcellularLocation>
    <subcellularLocation>
        <location evidence="4">Cell projection</location>
        <location evidence="4">Dendrite</location>
    </subcellularLocation>
    <subcellularLocation>
        <location evidence="9">Chromosome</location>
        <location evidence="9">Telomere</location>
    </subcellularLocation>
    <subcellularLocation>
        <location evidence="3">Cytoplasm</location>
        <location evidence="3">Stress granule</location>
    </subcellularLocation>
    <subcellularLocation>
        <location evidence="8">Cytoplasm</location>
        <location evidence="8">Cytosol</location>
    </subcellularLocation>
    <subcellularLocation>
        <location evidence="2">Mitochondrion</location>
    </subcellularLocation>
    <subcellularLocation>
        <location evidence="5">Nucleus speckle</location>
    </subcellularLocation>
    <subcellularLocation>
        <location evidence="6">Perikaryon</location>
    </subcellularLocation>
</comment>
<dbReference type="GO" id="GO:0045087">
    <property type="term" value="P:innate immune response"/>
    <property type="evidence" value="ECO:0007669"/>
    <property type="project" value="UniProtKB-KW"/>
</dbReference>